<evidence type="ECO:0000313" key="4">
    <source>
        <dbReference type="Proteomes" id="UP000184384"/>
    </source>
</evidence>
<evidence type="ECO:0000313" key="2">
    <source>
        <dbReference type="EMBL" id="PRZ19812.1"/>
    </source>
</evidence>
<dbReference type="EMBL" id="FQWO01000015">
    <property type="protein sequence ID" value="SHH52300.1"/>
    <property type="molecule type" value="Genomic_DNA"/>
</dbReference>
<evidence type="ECO:0000313" key="3">
    <source>
        <dbReference type="EMBL" id="SHH52300.1"/>
    </source>
</evidence>
<evidence type="ECO:0000313" key="5">
    <source>
        <dbReference type="Proteomes" id="UP000237771"/>
    </source>
</evidence>
<keyword evidence="1" id="KW-0732">Signal</keyword>
<evidence type="ECO:0000256" key="1">
    <source>
        <dbReference type="SAM" id="SignalP"/>
    </source>
</evidence>
<dbReference type="EMBL" id="PVUB01000014">
    <property type="protein sequence ID" value="PRZ19812.1"/>
    <property type="molecule type" value="Genomic_DNA"/>
</dbReference>
<reference evidence="2 5" key="3">
    <citation type="submission" date="2018-03" db="EMBL/GenBank/DDBJ databases">
        <title>Genomic Encyclopedia of Archaeal and Bacterial Type Strains, Phase II (KMG-II): from individual species to whole genera.</title>
        <authorList>
            <person name="Goeker M."/>
        </authorList>
    </citation>
    <scope>NUCLEOTIDE SEQUENCE [LARGE SCALE GENOMIC DNA]</scope>
    <source>
        <strain evidence="2 5">DSM 17797</strain>
    </source>
</reference>
<evidence type="ECO:0008006" key="6">
    <source>
        <dbReference type="Google" id="ProtNLM"/>
    </source>
</evidence>
<dbReference type="Proteomes" id="UP000237771">
    <property type="component" value="Unassembled WGS sequence"/>
</dbReference>
<organism evidence="3 4">
    <name type="scientific">Flavobacterium granuli</name>
    <dbReference type="NCBI Taxonomy" id="280093"/>
    <lineage>
        <taxon>Bacteria</taxon>
        <taxon>Pseudomonadati</taxon>
        <taxon>Bacteroidota</taxon>
        <taxon>Flavobacteriia</taxon>
        <taxon>Flavobacteriales</taxon>
        <taxon>Flavobacteriaceae</taxon>
        <taxon>Flavobacterium</taxon>
    </lineage>
</organism>
<reference evidence="3" key="1">
    <citation type="submission" date="2016-11" db="EMBL/GenBank/DDBJ databases">
        <authorList>
            <person name="Jaros S."/>
            <person name="Januszkiewicz K."/>
            <person name="Wedrychowicz H."/>
        </authorList>
    </citation>
    <scope>NUCLEOTIDE SEQUENCE [LARGE SCALE GENOMIC DNA]</scope>
    <source>
        <strain evidence="3">DSM 19729</strain>
    </source>
</reference>
<dbReference type="AlphaFoldDB" id="A0A1M5TNP3"/>
<dbReference type="PROSITE" id="PS51257">
    <property type="entry name" value="PROKAR_LIPOPROTEIN"/>
    <property type="match status" value="1"/>
</dbReference>
<dbReference type="Proteomes" id="UP000184384">
    <property type="component" value="Unassembled WGS sequence"/>
</dbReference>
<proteinExistence type="predicted"/>
<accession>A0A1M5TNP3</accession>
<keyword evidence="5" id="KW-1185">Reference proteome</keyword>
<dbReference type="OrthoDB" id="1328826at2"/>
<protein>
    <recommendedName>
        <fullName evidence="6">Lipoprotein</fullName>
    </recommendedName>
</protein>
<sequence length="296" mass="31319">MKKIILTLAIAISMISCSNEPLDVTTEAVVGSNLTAKKMAITTTVLPSSDYALETYLNCNDNCIAKDSQTFFGKSDQQTVSWGGDKFSKTVYIKYFNTRTHFVLQVLSTEGYSDLVIDGIPSGIKAAPNTWANYTFPLKADWKACDAVNLKLQVAGNGPQGVFDVSYNLVGLCPEISTCENLFTGKAISCGTSREAEYTFTSKEALSNLKIQGGLTNFTGSDAVVTIVGGTLTHSQKTPGGSSNRVITIEGSVGACEIVKIKVKWNSSNSGGIITGDWSASGTGVAVAPIQGLTCN</sequence>
<feature type="signal peptide" evidence="1">
    <location>
        <begin position="1"/>
        <end position="18"/>
    </location>
</feature>
<reference evidence="4" key="2">
    <citation type="submission" date="2016-11" db="EMBL/GenBank/DDBJ databases">
        <authorList>
            <person name="Varghese N."/>
            <person name="Submissions S."/>
        </authorList>
    </citation>
    <scope>NUCLEOTIDE SEQUENCE [LARGE SCALE GENOMIC DNA]</scope>
    <source>
        <strain evidence="4">DSM 19729</strain>
    </source>
</reference>
<feature type="chain" id="PRO_5012183675" description="Lipoprotein" evidence="1">
    <location>
        <begin position="19"/>
        <end position="296"/>
    </location>
</feature>
<dbReference type="RefSeq" id="WP_072945875.1">
    <property type="nucleotide sequence ID" value="NZ_FQWO01000015.1"/>
</dbReference>
<gene>
    <name evidence="2" type="ORF">BC624_11416</name>
    <name evidence="3" type="ORF">SAMN05443373_11516</name>
</gene>
<name>A0A1M5TNP3_9FLAO</name>